<dbReference type="PANTHER" id="PTHR43179:SF12">
    <property type="entry name" value="GALACTOFURANOSYLTRANSFERASE GLFT2"/>
    <property type="match status" value="1"/>
</dbReference>
<proteinExistence type="inferred from homology"/>
<evidence type="ECO:0000256" key="3">
    <source>
        <dbReference type="ARBA" id="ARBA00022679"/>
    </source>
</evidence>
<keyword evidence="3 5" id="KW-0808">Transferase</keyword>
<evidence type="ECO:0000256" key="1">
    <source>
        <dbReference type="ARBA" id="ARBA00006739"/>
    </source>
</evidence>
<dbReference type="GO" id="GO:0016757">
    <property type="term" value="F:glycosyltransferase activity"/>
    <property type="evidence" value="ECO:0007669"/>
    <property type="project" value="UniProtKB-KW"/>
</dbReference>
<evidence type="ECO:0000313" key="5">
    <source>
        <dbReference type="EMBL" id="KKS85251.1"/>
    </source>
</evidence>
<dbReference type="Proteomes" id="UP000034050">
    <property type="component" value="Unassembled WGS sequence"/>
</dbReference>
<feature type="domain" description="Glycosyltransferase 2-like" evidence="4">
    <location>
        <begin position="5"/>
        <end position="135"/>
    </location>
</feature>
<dbReference type="Gene3D" id="3.90.550.10">
    <property type="entry name" value="Spore Coat Polysaccharide Biosynthesis Protein SpsA, Chain A"/>
    <property type="match status" value="1"/>
</dbReference>
<comment type="similarity">
    <text evidence="1">Belongs to the glycosyltransferase 2 family.</text>
</comment>
<evidence type="ECO:0000313" key="6">
    <source>
        <dbReference type="Proteomes" id="UP000034050"/>
    </source>
</evidence>
<comment type="caution">
    <text evidence="5">The sequence shown here is derived from an EMBL/GenBank/DDBJ whole genome shotgun (WGS) entry which is preliminary data.</text>
</comment>
<accession>A0A0G1EQE2</accession>
<keyword evidence="2" id="KW-0328">Glycosyltransferase</keyword>
<protein>
    <submittedName>
        <fullName evidence="5">Glycosyl transferase, family 2</fullName>
    </submittedName>
</protein>
<name>A0A0G1EQE2_9BACT</name>
<organism evidence="5 6">
    <name type="scientific">Candidatus Gottesmanbacteria bacterium GW2011_GWB1_43_11</name>
    <dbReference type="NCBI Taxonomy" id="1618446"/>
    <lineage>
        <taxon>Bacteria</taxon>
        <taxon>Candidatus Gottesmaniibacteriota</taxon>
    </lineage>
</organism>
<dbReference type="AlphaFoldDB" id="A0A0G1EQE2"/>
<gene>
    <name evidence="5" type="ORF">UV61_C0019G0015</name>
</gene>
<dbReference type="STRING" id="1618446.UV61_C0019G0015"/>
<dbReference type="InterPro" id="IPR029044">
    <property type="entry name" value="Nucleotide-diphossugar_trans"/>
</dbReference>
<reference evidence="5 6" key="1">
    <citation type="journal article" date="2015" name="Nature">
        <title>rRNA introns, odd ribosomes, and small enigmatic genomes across a large radiation of phyla.</title>
        <authorList>
            <person name="Brown C.T."/>
            <person name="Hug L.A."/>
            <person name="Thomas B.C."/>
            <person name="Sharon I."/>
            <person name="Castelle C.J."/>
            <person name="Singh A."/>
            <person name="Wilkins M.J."/>
            <person name="Williams K.H."/>
            <person name="Banfield J.F."/>
        </authorList>
    </citation>
    <scope>NUCLEOTIDE SEQUENCE [LARGE SCALE GENOMIC DNA]</scope>
</reference>
<dbReference type="Pfam" id="PF00535">
    <property type="entry name" value="Glycos_transf_2"/>
    <property type="match status" value="1"/>
</dbReference>
<dbReference type="SUPFAM" id="SSF53448">
    <property type="entry name" value="Nucleotide-diphospho-sugar transferases"/>
    <property type="match status" value="1"/>
</dbReference>
<sequence length="326" mass="36530">MITASIVVPTFKRVEQTLSTLDLLLAAKGGGSEFELEVIVADSSPDDELRQQIRTKFGERVVYTRPHLPGIAANKNQGAKIATSHLLIFCDSDIEIEPDTISQTLIALRQNPTTAGLGGQVIWKGGERNGELDRPRPEDRQLKIDNAIYVEAIYSRYFATYKPVFEAVGGYDEVAFNMRGEGSDLSTRYWRAGFPLVYAPEIKVHHVADVPDAIAVRVTHSEWGIAKDLLLLAYKYAMLEGDYPNFMATVKANFASLPDGYYQMLMGIGKHLDFITKIKPTLDAERFKPPTYDFKFLEVFTDQKLFTSCLSSARARLASIYTKAWK</sequence>
<evidence type="ECO:0000259" key="4">
    <source>
        <dbReference type="Pfam" id="PF00535"/>
    </source>
</evidence>
<evidence type="ECO:0000256" key="2">
    <source>
        <dbReference type="ARBA" id="ARBA00022676"/>
    </source>
</evidence>
<dbReference type="InterPro" id="IPR001173">
    <property type="entry name" value="Glyco_trans_2-like"/>
</dbReference>
<dbReference type="EMBL" id="LCFD01000019">
    <property type="protein sequence ID" value="KKS85251.1"/>
    <property type="molecule type" value="Genomic_DNA"/>
</dbReference>
<dbReference type="PANTHER" id="PTHR43179">
    <property type="entry name" value="RHAMNOSYLTRANSFERASE WBBL"/>
    <property type="match status" value="1"/>
</dbReference>